<evidence type="ECO:0000256" key="8">
    <source>
        <dbReference type="ARBA" id="ARBA00023224"/>
    </source>
</evidence>
<dbReference type="PANTHER" id="PTHR21137">
    <property type="entry name" value="ODORANT RECEPTOR"/>
    <property type="match status" value="1"/>
</dbReference>
<evidence type="ECO:0000256" key="6">
    <source>
        <dbReference type="ARBA" id="ARBA00023136"/>
    </source>
</evidence>
<proteinExistence type="evidence at transcript level"/>
<comment type="similarity">
    <text evidence="9">Belongs to the insect chemoreceptor superfamily. Heteromeric odorant receptor channel (TC 1.A.69) family.</text>
</comment>
<feature type="transmembrane region" description="Helical" evidence="9">
    <location>
        <begin position="69"/>
        <end position="91"/>
    </location>
</feature>
<dbReference type="AlphaFoldDB" id="A0A3S7SGM8"/>
<dbReference type="PANTHER" id="PTHR21137:SF44">
    <property type="entry name" value="ODORANT RECEPTOR 13A-RELATED"/>
    <property type="match status" value="1"/>
</dbReference>
<dbReference type="GO" id="GO:0005886">
    <property type="term" value="C:plasma membrane"/>
    <property type="evidence" value="ECO:0007669"/>
    <property type="project" value="UniProtKB-SubCell"/>
</dbReference>
<keyword evidence="7 9" id="KW-0675">Receptor</keyword>
<name>A0A3S7SGM8_9NEOP</name>
<sequence length="392" mass="44964">MKNKTKKWPTFDETFKYIKLSLKLLGLPIDKPPNTILFCALLSIILGVMLGELTFIADQLQKVVNIIQLSYLVPCIGISLLAVVKISYMYFKRDKLQKLIAEAKKLHTAIEMDPNKVDIAIDDILLVKAVTKYYSIVNVSLTIAYDLNVPAIILQEYLETNHVRFILKYPVKVPFPVDNWFSWTIVYTHAVMCGFCIIWFLTTADLLFCNLTCQACVNFAVICNELENLPINDEAAIRETVIRHQNLIKFSQEIENVFTGPNFVNVCLQSLMICTLGFHMTISKATNIPSLIVFLLSTLLQIFLMSLYGEKLIYESGRVSHSAFLSKWYKMNEKCKKDIYMIRERAMRPQALTAYKFSVICYASFVKIISTAWSYFTILKTVYNPDHQEAAE</sequence>
<dbReference type="GO" id="GO:0004984">
    <property type="term" value="F:olfactory receptor activity"/>
    <property type="evidence" value="ECO:0007669"/>
    <property type="project" value="InterPro"/>
</dbReference>
<evidence type="ECO:0000256" key="5">
    <source>
        <dbReference type="ARBA" id="ARBA00022989"/>
    </source>
</evidence>
<comment type="caution">
    <text evidence="9">Lacks conserved residue(s) required for the propagation of feature annotation.</text>
</comment>
<evidence type="ECO:0000256" key="7">
    <source>
        <dbReference type="ARBA" id="ARBA00023170"/>
    </source>
</evidence>
<protein>
    <recommendedName>
        <fullName evidence="9">Odorant receptor</fullName>
    </recommendedName>
</protein>
<feature type="transmembrane region" description="Helical" evidence="9">
    <location>
        <begin position="288"/>
        <end position="308"/>
    </location>
</feature>
<reference evidence="10" key="1">
    <citation type="submission" date="2017-08" db="EMBL/GenBank/DDBJ databases">
        <title>Analysis of the Antennal Transcriptome and Chemosensory-related Genes of Conopomorpha sinensis Bradley (Lepidoptera: Gracilariidae).</title>
        <authorList>
            <person name="Li P."/>
            <person name="Liu Y."/>
            <person name="Wang S."/>
            <person name="Sun H."/>
        </authorList>
    </citation>
    <scope>NUCLEOTIDE SEQUENCE</scope>
</reference>
<organism evidence="10">
    <name type="scientific">Conopomorpha sinensis</name>
    <name type="common">litch fruit borer</name>
    <dbReference type="NCBI Taxonomy" id="940481"/>
    <lineage>
        <taxon>Eukaryota</taxon>
        <taxon>Metazoa</taxon>
        <taxon>Ecdysozoa</taxon>
        <taxon>Arthropoda</taxon>
        <taxon>Hexapoda</taxon>
        <taxon>Insecta</taxon>
        <taxon>Pterygota</taxon>
        <taxon>Neoptera</taxon>
        <taxon>Endopterygota</taxon>
        <taxon>Lepidoptera</taxon>
        <taxon>Glossata</taxon>
        <taxon>Ditrysia</taxon>
        <taxon>Tineoidea</taxon>
        <taxon>Gracillariidae</taxon>
        <taxon>Conopomorpha</taxon>
    </lineage>
</organism>
<comment type="subcellular location">
    <subcellularLocation>
        <location evidence="9">Cell membrane</location>
        <topology evidence="9">Multi-pass membrane protein</topology>
    </subcellularLocation>
    <subcellularLocation>
        <location evidence="1">Membrane</location>
        <topology evidence="1">Multi-pass membrane protein</topology>
    </subcellularLocation>
</comment>
<dbReference type="Pfam" id="PF02949">
    <property type="entry name" value="7tm_6"/>
    <property type="match status" value="1"/>
</dbReference>
<keyword evidence="2 9" id="KW-0716">Sensory transduction</keyword>
<evidence type="ECO:0000256" key="1">
    <source>
        <dbReference type="ARBA" id="ARBA00004141"/>
    </source>
</evidence>
<feature type="transmembrane region" description="Helical" evidence="9">
    <location>
        <begin position="353"/>
        <end position="376"/>
    </location>
</feature>
<evidence type="ECO:0000256" key="2">
    <source>
        <dbReference type="ARBA" id="ARBA00022606"/>
    </source>
</evidence>
<evidence type="ECO:0000313" key="10">
    <source>
        <dbReference type="EMBL" id="AXY83390.1"/>
    </source>
</evidence>
<dbReference type="GO" id="GO:0005549">
    <property type="term" value="F:odorant binding"/>
    <property type="evidence" value="ECO:0007669"/>
    <property type="project" value="InterPro"/>
</dbReference>
<feature type="transmembrane region" description="Helical" evidence="9">
    <location>
        <begin position="180"/>
        <end position="201"/>
    </location>
</feature>
<keyword evidence="4 9" id="KW-0552">Olfaction</keyword>
<dbReference type="GO" id="GO:0007165">
    <property type="term" value="P:signal transduction"/>
    <property type="evidence" value="ECO:0007669"/>
    <property type="project" value="UniProtKB-KW"/>
</dbReference>
<keyword evidence="8 9" id="KW-0807">Transducer</keyword>
<evidence type="ECO:0000256" key="4">
    <source>
        <dbReference type="ARBA" id="ARBA00022725"/>
    </source>
</evidence>
<dbReference type="EMBL" id="MF625563">
    <property type="protein sequence ID" value="AXY83390.1"/>
    <property type="molecule type" value="mRNA"/>
</dbReference>
<evidence type="ECO:0000256" key="9">
    <source>
        <dbReference type="RuleBase" id="RU351113"/>
    </source>
</evidence>
<feature type="transmembrane region" description="Helical" evidence="9">
    <location>
        <begin position="35"/>
        <end position="57"/>
    </location>
</feature>
<evidence type="ECO:0000256" key="3">
    <source>
        <dbReference type="ARBA" id="ARBA00022692"/>
    </source>
</evidence>
<keyword evidence="6 9" id="KW-0472">Membrane</keyword>
<keyword evidence="5 9" id="KW-1133">Transmembrane helix</keyword>
<keyword evidence="3 9" id="KW-0812">Transmembrane</keyword>
<accession>A0A3S7SGM8</accession>
<dbReference type="InterPro" id="IPR004117">
    <property type="entry name" value="7tm6_olfct_rcpt"/>
</dbReference>